<keyword evidence="15" id="KW-0175">Coiled coil</keyword>
<dbReference type="EMBL" id="QMIE01000002">
    <property type="protein sequence ID" value="TVM19277.1"/>
    <property type="molecule type" value="Genomic_DNA"/>
</dbReference>
<feature type="domain" description="PAC" evidence="19">
    <location>
        <begin position="471"/>
        <end position="523"/>
    </location>
</feature>
<dbReference type="InterPro" id="IPR036097">
    <property type="entry name" value="HisK_dim/P_sf"/>
</dbReference>
<comment type="caution">
    <text evidence="21">The sequence shown here is derived from an EMBL/GenBank/DDBJ whole genome shotgun (WGS) entry which is preliminary data.</text>
</comment>
<evidence type="ECO:0000256" key="2">
    <source>
        <dbReference type="ARBA" id="ARBA00004429"/>
    </source>
</evidence>
<evidence type="ECO:0000256" key="4">
    <source>
        <dbReference type="ARBA" id="ARBA00022475"/>
    </source>
</evidence>
<dbReference type="InterPro" id="IPR001610">
    <property type="entry name" value="PAC"/>
</dbReference>
<feature type="domain" description="PAS" evidence="18">
    <location>
        <begin position="270"/>
        <end position="338"/>
    </location>
</feature>
<dbReference type="OrthoDB" id="9796457at2"/>
<evidence type="ECO:0000256" key="11">
    <source>
        <dbReference type="ARBA" id="ARBA00022989"/>
    </source>
</evidence>
<keyword evidence="10" id="KW-0547">Nucleotide-binding</keyword>
<keyword evidence="22" id="KW-1185">Reference proteome</keyword>
<dbReference type="SMART" id="SM00086">
    <property type="entry name" value="PAC"/>
    <property type="match status" value="5"/>
</dbReference>
<dbReference type="InterPro" id="IPR036641">
    <property type="entry name" value="HPT_dom_sf"/>
</dbReference>
<dbReference type="SMART" id="SM00091">
    <property type="entry name" value="PAS"/>
    <property type="match status" value="6"/>
</dbReference>
<feature type="domain" description="Response regulatory" evidence="17">
    <location>
        <begin position="1054"/>
        <end position="1173"/>
    </location>
</feature>
<dbReference type="InterPro" id="IPR000700">
    <property type="entry name" value="PAS-assoc_C"/>
</dbReference>
<dbReference type="CDD" id="cd16922">
    <property type="entry name" value="HATPase_EvgS-ArcB-TorS-like"/>
    <property type="match status" value="1"/>
</dbReference>
<dbReference type="SUPFAM" id="SSF55874">
    <property type="entry name" value="ATPase domain of HSP90 chaperone/DNA topoisomerase II/histidine kinase"/>
    <property type="match status" value="1"/>
</dbReference>
<keyword evidence="4" id="KW-1003">Cell membrane</keyword>
<proteinExistence type="predicted"/>
<dbReference type="Gene3D" id="1.20.120.160">
    <property type="entry name" value="HPT domain"/>
    <property type="match status" value="1"/>
</dbReference>
<evidence type="ECO:0000256" key="14">
    <source>
        <dbReference type="PROSITE-ProRule" id="PRU00169"/>
    </source>
</evidence>
<keyword evidence="11" id="KW-1133">Transmembrane helix</keyword>
<dbReference type="CDD" id="cd17546">
    <property type="entry name" value="REC_hyHK_CKI1_RcsC-like"/>
    <property type="match status" value="1"/>
</dbReference>
<dbReference type="Pfam" id="PF08447">
    <property type="entry name" value="PAS_3"/>
    <property type="match status" value="2"/>
</dbReference>
<feature type="domain" description="PAC" evidence="19">
    <location>
        <begin position="219"/>
        <end position="269"/>
    </location>
</feature>
<dbReference type="SMART" id="SM00073">
    <property type="entry name" value="HPT"/>
    <property type="match status" value="1"/>
</dbReference>
<dbReference type="InterPro" id="IPR003594">
    <property type="entry name" value="HATPase_dom"/>
</dbReference>
<feature type="modified residue" description="4-aspartylphosphate" evidence="14">
    <location>
        <position position="1105"/>
    </location>
</feature>
<dbReference type="Proteomes" id="UP000448292">
    <property type="component" value="Unassembled WGS sequence"/>
</dbReference>
<comment type="catalytic activity">
    <reaction evidence="1">
        <text>ATP + protein L-histidine = ADP + protein N-phospho-L-histidine.</text>
        <dbReference type="EC" id="2.7.13.3"/>
    </reaction>
</comment>
<evidence type="ECO:0000313" key="22">
    <source>
        <dbReference type="Proteomes" id="UP000448292"/>
    </source>
</evidence>
<keyword evidence="6 14" id="KW-0597">Phosphoprotein</keyword>
<comment type="subcellular location">
    <subcellularLocation>
        <location evidence="2">Cell inner membrane</location>
        <topology evidence="2">Multi-pass membrane protein</topology>
    </subcellularLocation>
</comment>
<dbReference type="RefSeq" id="WP_144301634.1">
    <property type="nucleotide sequence ID" value="NZ_QMIE01000002.1"/>
</dbReference>
<dbReference type="InterPro" id="IPR035965">
    <property type="entry name" value="PAS-like_dom_sf"/>
</dbReference>
<dbReference type="InterPro" id="IPR013655">
    <property type="entry name" value="PAS_fold_3"/>
</dbReference>
<dbReference type="Gene3D" id="3.30.450.20">
    <property type="entry name" value="PAS domain"/>
    <property type="match status" value="6"/>
</dbReference>
<dbReference type="CDD" id="cd00130">
    <property type="entry name" value="PAS"/>
    <property type="match status" value="5"/>
</dbReference>
<feature type="modified residue" description="Phosphohistidine" evidence="13">
    <location>
        <position position="1261"/>
    </location>
</feature>
<dbReference type="GO" id="GO:0000155">
    <property type="term" value="F:phosphorelay sensor kinase activity"/>
    <property type="evidence" value="ECO:0007669"/>
    <property type="project" value="InterPro"/>
</dbReference>
<feature type="domain" description="PAC" evidence="19">
    <location>
        <begin position="618"/>
        <end position="671"/>
    </location>
</feature>
<dbReference type="EC" id="2.7.13.3" evidence="3"/>
<keyword evidence="9" id="KW-0418">Kinase</keyword>
<sequence>MNHDGAPGGGPFHNGDLKTAVDAIAGIMEGTSDLIAVADSDLRLLVFNQSYRTSFFKHFCVTLHTGDSLEEALAHLPDVQQSVVANWRRALSGDSFTVDQFGSGDRQQWYETRYTPVLDRNGAVVGVSHISRSLSERIRTETELRESEEKFRVLFENAADAIYLQDTHGRFFDANQKAVQMLGYTKDELLRMSPRDIDSPADAKKVPERLERIWREGELTFETVHVRKDGASVPVEVSSNIIQFAGRQAILSVVRDLAERNRAMEAVREREELYRGLFLNEHMPMMLIEPETGRVVEANPAAAEFYGYQRESLHGMRVSDFNPIPVEDIRDNIKQALDFVTNRFELTHRLASGALRNVEIFTGPVHIKGRRLLYSIITDVTARKRMENALRESEERFRLVVENSRDGIHMLDLKTQRNTFASPAQAELTGFSHKELLEMTVSETFDRLHPEDREWVETYLNQVVKGEDPGVPVEYRWKVKSGEYRWFSDSRRAIPDEQGRAVALVGVSRDVTWRKEMEDQLIQAIKEAGDARRESERRTAELQAALQSAPIGTIFYNPDQTVNSVNKSAELLLGYSLEDLKGLSTEERIKSYRLSWTDHTPFRVEDSLAYRALHGETVADEEFLVYPRGSETPIHVLSQAAPIVLDGEIVGAVQIIADITERKQTEEALRESEKRYRALIDASAQVVYRMSPDWSEMRQLRGGDFLANTEGPNRNWMHEYIHPDDRDFVLGSIKTAVESETTFELEHRVIRADGTMGWTSSRAVPVRGENGEVVEWFGAASDVTERKRIEEDLSRAKQEADRASQAKSEFLANMSHEIRTPLTGLLGMTDLLLDSLKIEKNIEYVRYMKRAGEALRIIIDDVLDLSKIEAGRMEFKPAPVKITESVRQAVALFEPMAREKGLDWTISLAPDLPEVVSIDEPKLHQVLRNLVSNAIKFTERGGITVEVKHAEAAGQGELRIEVRDTGVGIPEARRHELFQEFTQLDSSYQKIHGGTGLGLAISKQLVELMGGWISFKSEHGVGSTFIATIPAPEAALLETAYGDCMDIQGCEHLRILAAEDNPINQFLIREMLSQAGCSFTLVENGQKVLEELEQAPEPYDLVLMDINMPELNGMQTTKLIRESGKPYADVTVIALTAYAMPEERERFLACGLDGYLAKPFTIRQLLAALNELPCNRILARLQGVHGGETAAGKPVEEAARPERQEKNAVLDQAYLVDHFDGNRDGLLALIELVEEDTPGQLEALQGFLDRQHWAEAADQAHYMAGGFRTVGLLHVADECLRLEQLLRDNSIDAAERICAMLEAKIEESIDAVRQWAGA</sequence>
<dbReference type="PANTHER" id="PTHR43047">
    <property type="entry name" value="TWO-COMPONENT HISTIDINE PROTEIN KINASE"/>
    <property type="match status" value="1"/>
</dbReference>
<evidence type="ECO:0000313" key="21">
    <source>
        <dbReference type="EMBL" id="TVM19277.1"/>
    </source>
</evidence>
<feature type="domain" description="HPt" evidence="20">
    <location>
        <begin position="1222"/>
        <end position="1315"/>
    </location>
</feature>
<evidence type="ECO:0000256" key="8">
    <source>
        <dbReference type="ARBA" id="ARBA00022692"/>
    </source>
</evidence>
<dbReference type="PRINTS" id="PR00344">
    <property type="entry name" value="BCTRLSENSOR"/>
</dbReference>
<dbReference type="InterPro" id="IPR005467">
    <property type="entry name" value="His_kinase_dom"/>
</dbReference>
<evidence type="ECO:0000259" key="18">
    <source>
        <dbReference type="PROSITE" id="PS50112"/>
    </source>
</evidence>
<keyword evidence="5" id="KW-0997">Cell inner membrane</keyword>
<dbReference type="InterPro" id="IPR003661">
    <property type="entry name" value="HisK_dim/P_dom"/>
</dbReference>
<dbReference type="InterPro" id="IPR000014">
    <property type="entry name" value="PAS"/>
</dbReference>
<dbReference type="Gene3D" id="1.10.287.130">
    <property type="match status" value="1"/>
</dbReference>
<dbReference type="PROSITE" id="PS50894">
    <property type="entry name" value="HPT"/>
    <property type="match status" value="1"/>
</dbReference>
<keyword evidence="10" id="KW-0067">ATP-binding</keyword>
<keyword evidence="7" id="KW-0808">Transferase</keyword>
<dbReference type="SMART" id="SM00448">
    <property type="entry name" value="REC"/>
    <property type="match status" value="1"/>
</dbReference>
<feature type="coiled-coil region" evidence="15">
    <location>
        <begin position="786"/>
        <end position="813"/>
    </location>
</feature>
<dbReference type="InterPro" id="IPR011006">
    <property type="entry name" value="CheY-like_superfamily"/>
</dbReference>
<evidence type="ECO:0000256" key="1">
    <source>
        <dbReference type="ARBA" id="ARBA00000085"/>
    </source>
</evidence>
<dbReference type="GO" id="GO:0005886">
    <property type="term" value="C:plasma membrane"/>
    <property type="evidence" value="ECO:0007669"/>
    <property type="project" value="UniProtKB-SubCell"/>
</dbReference>
<feature type="domain" description="PAS" evidence="18">
    <location>
        <begin position="393"/>
        <end position="467"/>
    </location>
</feature>
<dbReference type="PROSITE" id="PS50109">
    <property type="entry name" value="HIS_KIN"/>
    <property type="match status" value="1"/>
</dbReference>
<dbReference type="InterPro" id="IPR001789">
    <property type="entry name" value="Sig_transdc_resp-reg_receiver"/>
</dbReference>
<dbReference type="NCBIfam" id="TIGR00229">
    <property type="entry name" value="sensory_box"/>
    <property type="match status" value="5"/>
</dbReference>
<dbReference type="SMART" id="SM00387">
    <property type="entry name" value="HATPase_c"/>
    <property type="match status" value="1"/>
</dbReference>
<keyword evidence="8" id="KW-0812">Transmembrane</keyword>
<dbReference type="InterPro" id="IPR036890">
    <property type="entry name" value="HATPase_C_sf"/>
</dbReference>
<dbReference type="CDD" id="cd00082">
    <property type="entry name" value="HisKA"/>
    <property type="match status" value="1"/>
</dbReference>
<reference evidence="21 22" key="1">
    <citation type="submission" date="2018-06" db="EMBL/GenBank/DDBJ databases">
        <title>Complete genome of Desulfovibrio indonesiensis P37SLT.</title>
        <authorList>
            <person name="Crispim J.S."/>
            <person name="Vidigal P.M.P."/>
            <person name="Silva L.C.F."/>
            <person name="Laguardia C.N."/>
            <person name="Araujo L.C."/>
            <person name="Dias R.S."/>
            <person name="Sousa M.P."/>
            <person name="Paula S.O."/>
            <person name="Silva C."/>
        </authorList>
    </citation>
    <scope>NUCLEOTIDE SEQUENCE [LARGE SCALE GENOMIC DNA]</scope>
    <source>
        <strain evidence="21 22">P37SLT</strain>
    </source>
</reference>
<evidence type="ECO:0000256" key="6">
    <source>
        <dbReference type="ARBA" id="ARBA00022553"/>
    </source>
</evidence>
<evidence type="ECO:0000259" key="20">
    <source>
        <dbReference type="PROSITE" id="PS50894"/>
    </source>
</evidence>
<dbReference type="PROSITE" id="PS50110">
    <property type="entry name" value="RESPONSE_REGULATORY"/>
    <property type="match status" value="1"/>
</dbReference>
<protein>
    <recommendedName>
        <fullName evidence="3">histidine kinase</fullName>
        <ecNumber evidence="3">2.7.13.3</ecNumber>
    </recommendedName>
</protein>
<evidence type="ECO:0000256" key="13">
    <source>
        <dbReference type="PROSITE-ProRule" id="PRU00110"/>
    </source>
</evidence>
<dbReference type="SUPFAM" id="SSF52172">
    <property type="entry name" value="CheY-like"/>
    <property type="match status" value="1"/>
</dbReference>
<dbReference type="Gene3D" id="3.40.50.2300">
    <property type="match status" value="1"/>
</dbReference>
<keyword evidence="12" id="KW-0472">Membrane</keyword>
<organism evidence="21 22">
    <name type="scientific">Oceanidesulfovibrio indonesiensis</name>
    <dbReference type="NCBI Taxonomy" id="54767"/>
    <lineage>
        <taxon>Bacteria</taxon>
        <taxon>Pseudomonadati</taxon>
        <taxon>Thermodesulfobacteriota</taxon>
        <taxon>Desulfovibrionia</taxon>
        <taxon>Desulfovibrionales</taxon>
        <taxon>Desulfovibrionaceae</taxon>
        <taxon>Oceanidesulfovibrio</taxon>
    </lineage>
</organism>
<dbReference type="Pfam" id="PF00072">
    <property type="entry name" value="Response_reg"/>
    <property type="match status" value="1"/>
</dbReference>
<feature type="domain" description="PAS" evidence="18">
    <location>
        <begin position="538"/>
        <end position="582"/>
    </location>
</feature>
<dbReference type="SUPFAM" id="SSF47226">
    <property type="entry name" value="Histidine-containing phosphotransfer domain, HPT domain"/>
    <property type="match status" value="1"/>
</dbReference>
<evidence type="ECO:0000256" key="10">
    <source>
        <dbReference type="ARBA" id="ARBA00022840"/>
    </source>
</evidence>
<evidence type="ECO:0000256" key="5">
    <source>
        <dbReference type="ARBA" id="ARBA00022519"/>
    </source>
</evidence>
<evidence type="ECO:0000256" key="7">
    <source>
        <dbReference type="ARBA" id="ARBA00022679"/>
    </source>
</evidence>
<dbReference type="Pfam" id="PF13426">
    <property type="entry name" value="PAS_9"/>
    <property type="match status" value="2"/>
</dbReference>
<gene>
    <name evidence="21" type="ORF">DPQ33_02645</name>
</gene>
<evidence type="ECO:0000256" key="12">
    <source>
        <dbReference type="ARBA" id="ARBA00023136"/>
    </source>
</evidence>
<dbReference type="InterPro" id="IPR013656">
    <property type="entry name" value="PAS_4"/>
</dbReference>
<dbReference type="InterPro" id="IPR008207">
    <property type="entry name" value="Sig_transdc_His_kin_Hpt_dom"/>
</dbReference>
<feature type="domain" description="Histidine kinase" evidence="16">
    <location>
        <begin position="813"/>
        <end position="1033"/>
    </location>
</feature>
<accession>A0A7M3MII7</accession>
<dbReference type="Pfam" id="PF00512">
    <property type="entry name" value="HisKA"/>
    <property type="match status" value="1"/>
</dbReference>
<evidence type="ECO:0000256" key="3">
    <source>
        <dbReference type="ARBA" id="ARBA00012438"/>
    </source>
</evidence>
<dbReference type="InterPro" id="IPR004358">
    <property type="entry name" value="Sig_transdc_His_kin-like_C"/>
</dbReference>
<name>A0A7M3MII7_9BACT</name>
<dbReference type="Pfam" id="PF08448">
    <property type="entry name" value="PAS_4"/>
    <property type="match status" value="2"/>
</dbReference>
<dbReference type="Pfam" id="PF01627">
    <property type="entry name" value="Hpt"/>
    <property type="match status" value="1"/>
</dbReference>
<evidence type="ECO:0000259" key="16">
    <source>
        <dbReference type="PROSITE" id="PS50109"/>
    </source>
</evidence>
<evidence type="ECO:0000259" key="19">
    <source>
        <dbReference type="PROSITE" id="PS50113"/>
    </source>
</evidence>
<evidence type="ECO:0000259" key="17">
    <source>
        <dbReference type="PROSITE" id="PS50110"/>
    </source>
</evidence>
<dbReference type="Gene3D" id="3.30.565.10">
    <property type="entry name" value="Histidine kinase-like ATPase, C-terminal domain"/>
    <property type="match status" value="1"/>
</dbReference>
<feature type="domain" description="PAS" evidence="18">
    <location>
        <begin position="147"/>
        <end position="217"/>
    </location>
</feature>
<dbReference type="FunFam" id="3.30.565.10:FF:000010">
    <property type="entry name" value="Sensor histidine kinase RcsC"/>
    <property type="match status" value="1"/>
</dbReference>
<evidence type="ECO:0000256" key="15">
    <source>
        <dbReference type="SAM" id="Coils"/>
    </source>
</evidence>
<evidence type="ECO:0000256" key="9">
    <source>
        <dbReference type="ARBA" id="ARBA00022777"/>
    </source>
</evidence>
<feature type="domain" description="PAC" evidence="19">
    <location>
        <begin position="743"/>
        <end position="795"/>
    </location>
</feature>
<dbReference type="SUPFAM" id="SSF47384">
    <property type="entry name" value="Homodimeric domain of signal transducing histidine kinase"/>
    <property type="match status" value="1"/>
</dbReference>
<dbReference type="SUPFAM" id="SSF55785">
    <property type="entry name" value="PYP-like sensor domain (PAS domain)"/>
    <property type="match status" value="5"/>
</dbReference>
<dbReference type="Pfam" id="PF02518">
    <property type="entry name" value="HATPase_c"/>
    <property type="match status" value="1"/>
</dbReference>
<dbReference type="PROSITE" id="PS50112">
    <property type="entry name" value="PAS"/>
    <property type="match status" value="4"/>
</dbReference>
<dbReference type="SMART" id="SM00388">
    <property type="entry name" value="HisKA"/>
    <property type="match status" value="1"/>
</dbReference>
<dbReference type="PROSITE" id="PS50113">
    <property type="entry name" value="PAC"/>
    <property type="match status" value="4"/>
</dbReference>